<feature type="compositionally biased region" description="Low complexity" evidence="5">
    <location>
        <begin position="817"/>
        <end position="836"/>
    </location>
</feature>
<dbReference type="EMBL" id="KV454543">
    <property type="protein sequence ID" value="ODV66158.1"/>
    <property type="molecule type" value="Genomic_DNA"/>
</dbReference>
<feature type="compositionally biased region" description="Polar residues" evidence="5">
    <location>
        <begin position="777"/>
        <end position="797"/>
    </location>
</feature>
<accession>A0A1E4RFY5</accession>
<dbReference type="PANTHER" id="PTHR19862">
    <property type="entry name" value="WD REPEAT-CONTAINING PROTEIN 48"/>
    <property type="match status" value="1"/>
</dbReference>
<dbReference type="OrthoDB" id="2421129at2759"/>
<dbReference type="InterPro" id="IPR036322">
    <property type="entry name" value="WD40_repeat_dom_sf"/>
</dbReference>
<evidence type="ECO:0000313" key="6">
    <source>
        <dbReference type="EMBL" id="ODV66158.1"/>
    </source>
</evidence>
<evidence type="ECO:0000256" key="1">
    <source>
        <dbReference type="ARBA" id="ARBA00006917"/>
    </source>
</evidence>
<keyword evidence="7" id="KW-1185">Reference proteome</keyword>
<dbReference type="RefSeq" id="XP_020075225.1">
    <property type="nucleotide sequence ID" value="XM_020219821.1"/>
</dbReference>
<protein>
    <submittedName>
        <fullName evidence="6">WD40 repeat-like protein</fullName>
    </submittedName>
</protein>
<reference evidence="7" key="1">
    <citation type="submission" date="2016-05" db="EMBL/GenBank/DDBJ databases">
        <title>Comparative genomics of biotechnologically important yeasts.</title>
        <authorList>
            <consortium name="DOE Joint Genome Institute"/>
            <person name="Riley R."/>
            <person name="Haridas S."/>
            <person name="Wolfe K.H."/>
            <person name="Lopes M.R."/>
            <person name="Hittinger C.T."/>
            <person name="Goker M."/>
            <person name="Salamov A."/>
            <person name="Wisecaver J."/>
            <person name="Long T.M."/>
            <person name="Aerts A.L."/>
            <person name="Barry K."/>
            <person name="Choi C."/>
            <person name="Clum A."/>
            <person name="Coughlan A.Y."/>
            <person name="Deshpande S."/>
            <person name="Douglass A.P."/>
            <person name="Hanson S.J."/>
            <person name="Klenk H.-P."/>
            <person name="Labutti K."/>
            <person name="Lapidus A."/>
            <person name="Lindquist E."/>
            <person name="Lipzen A."/>
            <person name="Meier-Kolthoff J.P."/>
            <person name="Ohm R.A."/>
            <person name="Otillar R.P."/>
            <person name="Pangilinan J."/>
            <person name="Peng Y."/>
            <person name="Rokas A."/>
            <person name="Rosa C.A."/>
            <person name="Scheuner C."/>
            <person name="Sibirny A.A."/>
            <person name="Slot J.C."/>
            <person name="Stielow J.B."/>
            <person name="Sun H."/>
            <person name="Kurtzman C.P."/>
            <person name="Blackwell M."/>
            <person name="Grigoriev I.V."/>
            <person name="Jeffries T.W."/>
        </authorList>
    </citation>
    <scope>NUCLEOTIDE SEQUENCE [LARGE SCALE GENOMIC DNA]</scope>
    <source>
        <strain evidence="7">NRRL Y-1933</strain>
    </source>
</reference>
<dbReference type="PROSITE" id="PS50294">
    <property type="entry name" value="WD_REPEATS_REGION"/>
    <property type="match status" value="2"/>
</dbReference>
<dbReference type="Pfam" id="PF11816">
    <property type="entry name" value="DUF3337"/>
    <property type="match status" value="1"/>
</dbReference>
<feature type="region of interest" description="Disordered" evidence="5">
    <location>
        <begin position="812"/>
        <end position="841"/>
    </location>
</feature>
<dbReference type="Pfam" id="PF00400">
    <property type="entry name" value="WD40"/>
    <property type="match status" value="3"/>
</dbReference>
<keyword evidence="2 4" id="KW-0853">WD repeat</keyword>
<dbReference type="Gene3D" id="2.130.10.10">
    <property type="entry name" value="YVTN repeat-like/Quinoprotein amine dehydrogenase"/>
    <property type="match status" value="3"/>
</dbReference>
<feature type="repeat" description="WD" evidence="4">
    <location>
        <begin position="281"/>
        <end position="320"/>
    </location>
</feature>
<name>A0A1E4RFY5_9ASCO</name>
<dbReference type="GO" id="GO:0000724">
    <property type="term" value="P:double-strand break repair via homologous recombination"/>
    <property type="evidence" value="ECO:0007669"/>
    <property type="project" value="TreeGrafter"/>
</dbReference>
<feature type="region of interest" description="Disordered" evidence="5">
    <location>
        <begin position="763"/>
        <end position="797"/>
    </location>
</feature>
<dbReference type="GeneID" id="30994371"/>
<gene>
    <name evidence="6" type="ORF">HYPBUDRAFT_142474</name>
</gene>
<comment type="similarity">
    <text evidence="1">Belongs to the WD repeat WDR48 family.</text>
</comment>
<dbReference type="InterPro" id="IPR015943">
    <property type="entry name" value="WD40/YVTN_repeat-like_dom_sf"/>
</dbReference>
<dbReference type="InterPro" id="IPR021772">
    <property type="entry name" value="WDR48/Bun107"/>
</dbReference>
<dbReference type="SMART" id="SM00320">
    <property type="entry name" value="WD40"/>
    <property type="match status" value="7"/>
</dbReference>
<dbReference type="PROSITE" id="PS00678">
    <property type="entry name" value="WD_REPEATS_1"/>
    <property type="match status" value="2"/>
</dbReference>
<evidence type="ECO:0000256" key="5">
    <source>
        <dbReference type="SAM" id="MobiDB-lite"/>
    </source>
</evidence>
<dbReference type="SUPFAM" id="SSF50978">
    <property type="entry name" value="WD40 repeat-like"/>
    <property type="match status" value="1"/>
</dbReference>
<sequence>MSKIRKGISYVLGDDNTSENHILPINAIQFSRHFQKLYTGGRDGTVKEWNPENGILNPVPQRLDSDIQSEDQFEFNDNYVYSNDPNTGEIDQDIDEKVLKLETSISSNPLPYDAPYLKYESQQTNNYNIHFDWINDLRLVNNDQQLVSCSSDLSLKLIDLTSSPSSLENSMTSLNSDQNNGVIHRFPNVHTDYVKKLSYIEQDNQIVSGGLDGRIVIWDLNLLKPIDEFQNVASNTSLPSSVYSLSNNNANLIGTGGPNNTINLYDKRASQSSNSHLIRKLIGHQDNVRCLLMNDNFILSGSSDTTLKLWDLRNFKVYKNFEVHDSAVWSLASTEDFKVFYSGDKSGNILKTDLSYLSTNVNNDLFSNNDFFNLTDTSAVDEKLGISTLIAKNDYPILSLCIESQYQDKVKETSLFALTYSSLNRYHVPNTDQLSRYQYLRSYLDYSINHHDNDELVATGLIDGTTAAVSDTNDLNSDFYDIVSHLSMDTNNFDIQSSLSGGAGGATVFSHGEVDKDLESSANDHNEYNSMFLNINGGGPSMEFVNTLKKELSQKANQNPRIDETPIEILLNPIPTQQVEIIPFNKTPIDQFELTPKSIISKKMFNNKRWMLVLYLNGDIKIWDIFICKEIKTFNTSINNKPMSKDLLEKKLKEMEIIFQEYQTTDTLNNWCEVEIKSGKLFVTLKETSFNNLEIYYDELISQYPFLDFNHPDNIANKKNQKVKVTPDDRFYASRILLNSLLHLYALYEWEFDKHLREELRNSRPKSKGLQLGGFNNGNDQAGSESNSIASNNDESSGVSLKRIRMFSRKSSKNNISLQQQQQQQQLQQQQTQSQTASPAISAISSDMPASFNLDMSEILQPDQTPHQKTTYQEILGRANDDSILKLLQFNKRRYMEKYGASDKKVVDSLFKIYSNDPSLNDSYKDEEFEPYKPLIPQDLLPSNLLIIIFENSSELGNYRDVCSFHYEDLTKLNYNSPNPSTKTLIHDLRNHLPKWIGQPILYDLFPSKECPKIAFQLYEIDYAHLPPNKKIGGKTQRKIKKLPVLESSIKLTSHNMLRVSKILTYLTEKFDTRTSEMKDHKNPTEWLVLECKGEELPNSMTLQTIKTKIWKSSSDIELKFRRKFD</sequence>
<organism evidence="6 7">
    <name type="scientific">Hyphopichia burtonii NRRL Y-1933</name>
    <dbReference type="NCBI Taxonomy" id="984485"/>
    <lineage>
        <taxon>Eukaryota</taxon>
        <taxon>Fungi</taxon>
        <taxon>Dikarya</taxon>
        <taxon>Ascomycota</taxon>
        <taxon>Saccharomycotina</taxon>
        <taxon>Pichiomycetes</taxon>
        <taxon>Debaryomycetaceae</taxon>
        <taxon>Hyphopichia</taxon>
    </lineage>
</organism>
<dbReference type="InterPro" id="IPR001680">
    <property type="entry name" value="WD40_rpt"/>
</dbReference>
<dbReference type="PANTHER" id="PTHR19862:SF14">
    <property type="entry name" value="WD REPEAT-CONTAINING PROTEIN 48"/>
    <property type="match status" value="1"/>
</dbReference>
<evidence type="ECO:0000256" key="3">
    <source>
        <dbReference type="ARBA" id="ARBA00022737"/>
    </source>
</evidence>
<dbReference type="GO" id="GO:0043130">
    <property type="term" value="F:ubiquitin binding"/>
    <property type="evidence" value="ECO:0007669"/>
    <property type="project" value="TreeGrafter"/>
</dbReference>
<keyword evidence="3" id="KW-0677">Repeat</keyword>
<dbReference type="STRING" id="984485.A0A1E4RFY5"/>
<dbReference type="AlphaFoldDB" id="A0A1E4RFY5"/>
<dbReference type="PROSITE" id="PS50082">
    <property type="entry name" value="WD_REPEATS_2"/>
    <property type="match status" value="3"/>
</dbReference>
<evidence type="ECO:0000313" key="7">
    <source>
        <dbReference type="Proteomes" id="UP000095085"/>
    </source>
</evidence>
<feature type="repeat" description="WD" evidence="4">
    <location>
        <begin position="187"/>
        <end position="221"/>
    </location>
</feature>
<dbReference type="InterPro" id="IPR051246">
    <property type="entry name" value="WDR48"/>
</dbReference>
<dbReference type="InterPro" id="IPR019775">
    <property type="entry name" value="WD40_repeat_CS"/>
</dbReference>
<evidence type="ECO:0000256" key="2">
    <source>
        <dbReference type="ARBA" id="ARBA00022574"/>
    </source>
</evidence>
<dbReference type="PRINTS" id="PR00320">
    <property type="entry name" value="GPROTEINBRPT"/>
</dbReference>
<feature type="repeat" description="WD" evidence="4">
    <location>
        <begin position="18"/>
        <end position="50"/>
    </location>
</feature>
<evidence type="ECO:0000256" key="4">
    <source>
        <dbReference type="PROSITE-ProRule" id="PRU00221"/>
    </source>
</evidence>
<dbReference type="Proteomes" id="UP000095085">
    <property type="component" value="Unassembled WGS sequence"/>
</dbReference>
<proteinExistence type="inferred from homology"/>
<dbReference type="InterPro" id="IPR020472">
    <property type="entry name" value="WD40_PAC1"/>
</dbReference>